<protein>
    <recommendedName>
        <fullName evidence="3">DUF4836 family protein</fullName>
    </recommendedName>
</protein>
<reference evidence="1" key="1">
    <citation type="submission" date="2022-10" db="EMBL/GenBank/DDBJ databases">
        <title>Two novel species of Flavobacterium.</title>
        <authorList>
            <person name="Liu Q."/>
            <person name="Xin Y.-H."/>
        </authorList>
    </citation>
    <scope>NUCLEOTIDE SEQUENCE</scope>
    <source>
        <strain evidence="1">LS1R47</strain>
    </source>
</reference>
<evidence type="ECO:0008006" key="3">
    <source>
        <dbReference type="Google" id="ProtNLM"/>
    </source>
</evidence>
<dbReference type="Proteomes" id="UP001151133">
    <property type="component" value="Unassembled WGS sequence"/>
</dbReference>
<organism evidence="1 2">
    <name type="scientific">Flavobacterium frigoritolerans</name>
    <dbReference type="NCBI Taxonomy" id="2987686"/>
    <lineage>
        <taxon>Bacteria</taxon>
        <taxon>Pseudomonadati</taxon>
        <taxon>Bacteroidota</taxon>
        <taxon>Flavobacteriia</taxon>
        <taxon>Flavobacteriales</taxon>
        <taxon>Flavobacteriaceae</taxon>
        <taxon>Flavobacterium</taxon>
    </lineage>
</organism>
<accession>A0A9X3C7V0</accession>
<dbReference type="RefSeq" id="WP_264286660.1">
    <property type="nucleotide sequence ID" value="NZ_JAOZEV010000005.1"/>
</dbReference>
<gene>
    <name evidence="1" type="ORF">OIU80_08810</name>
</gene>
<dbReference type="EMBL" id="JAOZEV010000005">
    <property type="protein sequence ID" value="MCV9932382.1"/>
    <property type="molecule type" value="Genomic_DNA"/>
</dbReference>
<proteinExistence type="predicted"/>
<name>A0A9X3C7V0_9FLAO</name>
<sequence length="603" mass="69138">MKHFFTYFILLTSFLVNSQTNTKSYDYFVQFNGDQLSKKVNILDVLNHSLINKYTEGKPDIDIKQYANLFKLDQKISIHGNFTDSIPYYQVTIPVKNRNDIKQFMEKLHAKKDTDSVATATIEHFPLYSLITAADKKSTMAWNDNYIVIVGFTKKYSSNLYDIPEIQEEITVDEASNEGEPVEESPIDVNTPYTIEETTDSTAVYTDNYYAEYELGRTTFDSLQSIKRNEFIKSLFEKGFTAPSSDKINATADISSWVNYSAAMSSFYDAYATLSQFTTYNKFLPSQKNWGNLVKGINLDFYFDNDNARVEEIIEYSKPMADIVNKIANRKINKSIYNYFPDKKPLGYMSYHLNTKEALKNFPTLTAEILSSAAITKDDMSIVTDLISTIVDEEATATLFDGDLSMFLHDVKEIELTKKSYEYDDNYEEIEVEKKEKKSIPLFSMVFTSTHPTFGDKLIQLGVRKKLLVQKGNYYEIAGTKGEYGDLFILKDNDVVVIGNTRDYFNANNGSFVKEVKKDLKQNYFLAKLNIPEISNAYSHTAETKTADIKKIDQFATQFSDITLQSSKKLIDNKLKFELRLNSLKSNKNIILQTLDFVQELSK</sequence>
<evidence type="ECO:0000313" key="1">
    <source>
        <dbReference type="EMBL" id="MCV9932382.1"/>
    </source>
</evidence>
<comment type="caution">
    <text evidence="1">The sequence shown here is derived from an EMBL/GenBank/DDBJ whole genome shotgun (WGS) entry which is preliminary data.</text>
</comment>
<dbReference type="AlphaFoldDB" id="A0A9X3C7V0"/>
<evidence type="ECO:0000313" key="2">
    <source>
        <dbReference type="Proteomes" id="UP001151133"/>
    </source>
</evidence>
<keyword evidence="2" id="KW-1185">Reference proteome</keyword>